<dbReference type="SUPFAM" id="SSF52540">
    <property type="entry name" value="P-loop containing nucleoside triphosphate hydrolases"/>
    <property type="match status" value="1"/>
</dbReference>
<dbReference type="EMBL" id="OUUY01000064">
    <property type="protein sequence ID" value="SPQ00267.1"/>
    <property type="molecule type" value="Genomic_DNA"/>
</dbReference>
<gene>
    <name evidence="2" type="ORF">NBG4_20073</name>
</gene>
<evidence type="ECO:0000313" key="3">
    <source>
        <dbReference type="Proteomes" id="UP000245125"/>
    </source>
</evidence>
<dbReference type="Proteomes" id="UP000245125">
    <property type="component" value="Unassembled WGS sequence"/>
</dbReference>
<keyword evidence="3" id="KW-1185">Reference proteome</keyword>
<dbReference type="InterPro" id="IPR038726">
    <property type="entry name" value="PDDEXK_AddAB-type"/>
</dbReference>
<protein>
    <recommendedName>
        <fullName evidence="1">PD-(D/E)XK endonuclease-like domain-containing protein</fullName>
    </recommendedName>
</protein>
<feature type="domain" description="PD-(D/E)XK endonuclease-like" evidence="1">
    <location>
        <begin position="663"/>
        <end position="936"/>
    </location>
</feature>
<dbReference type="InterPro" id="IPR027417">
    <property type="entry name" value="P-loop_NTPase"/>
</dbReference>
<dbReference type="OrthoDB" id="9762792at2"/>
<dbReference type="AlphaFoldDB" id="A0A2U3QFS3"/>
<evidence type="ECO:0000313" key="2">
    <source>
        <dbReference type="EMBL" id="SPQ00267.1"/>
    </source>
</evidence>
<dbReference type="Pfam" id="PF12705">
    <property type="entry name" value="PDDEXK_1"/>
    <property type="match status" value="1"/>
</dbReference>
<proteinExistence type="predicted"/>
<accession>A0A2U3QFS3</accession>
<dbReference type="Gene3D" id="3.90.320.10">
    <property type="match status" value="1"/>
</dbReference>
<evidence type="ECO:0000259" key="1">
    <source>
        <dbReference type="Pfam" id="PF12705"/>
    </source>
</evidence>
<reference evidence="3" key="1">
    <citation type="submission" date="2018-03" db="EMBL/GenBank/DDBJ databases">
        <authorList>
            <person name="Zecchin S."/>
        </authorList>
    </citation>
    <scope>NUCLEOTIDE SEQUENCE [LARGE SCALE GENOMIC DNA]</scope>
</reference>
<sequence length="943" mass="108174">MNAVVIPAGQKLIDEVLNHIEGNKRDYSPSLVIFPGRRPAHFLRKALALRIGSSFIPPELLSMDEFIDSICDEFSPHRQLETIDAVAILYDIHRKCLVPLGGKGFMTPDSFFSLGLKIYRDIEELHIEGINHLMVRGVQTLITEGLPEGTRERLQSLSYFYERFYSELAALGLYSRSMRYQIAAAHIGESRINKYEKTIFAGFFALTQAEKILFRKLFPSEKVVFVFQDGAGLKEKLKDLGISYKGRGEEAGRPDVHFYSSPDTHGQILALGKILETHVEAGDPLDDGSVIVLPASETLFPLLRQGLSELPEDGYNVSLGYPLQRTPIFGFLNNLMDMLNSMDGERVYIPDYLKFVLHPYTKNIYYKGNSETTRILFHAVEEELLKQKAKIFVTLAEIEGKESLFRDVIRKHPGNGDVVTEEGLRAHLKAIHRNTIGRFSSFENVADFARKCMDLLIYILNESTARLHPLFYPFAESFVASLDLLMVSLMKDTAFTDRSSYFIFLRRYVMTCRTPFAGTPLKGLQVLGFLETRNLKFDKVFVLDANEDILPDTTKEETLLPFKARQILALPTYMDRDRLAAYYFESLLAGAKEVHLFYVSNDRAEPSRFVEKLLWERQKRDKEARAIDYIKTVQYQVRLINRVPDPISKTDGMVAFLRDYHYNATALNQYLKCPAQFYYARVLGLRAKDEITGDIGRDDLGSFVHNILRRYFINKRGRPLKEADLTFGEMDVLVESAFENEYGKDPSGAIYLLKRQMKRRMSEILKNYYIPLLRKNELTILEVEESIEARVDGFNLKGRLDSVEKRGEKTCIVDYKTGSNKDRLKIAFGKLDPDVRDTWPEAIGSLQLPFYMMLYSEKYPVRIEDLDGIFLLLGRCLINEEIELRIFDSPPEEESLKMLRSIILNLLSEIVDSRAPFVSAGGKRETCIYCDFQYICGTQWITK</sequence>
<organism evidence="2 3">
    <name type="scientific">Candidatus Sulfobium mesophilum</name>
    <dbReference type="NCBI Taxonomy" id="2016548"/>
    <lineage>
        <taxon>Bacteria</taxon>
        <taxon>Pseudomonadati</taxon>
        <taxon>Nitrospirota</taxon>
        <taxon>Nitrospiria</taxon>
        <taxon>Nitrospirales</taxon>
        <taxon>Nitrospiraceae</taxon>
        <taxon>Candidatus Sulfobium</taxon>
    </lineage>
</organism>
<name>A0A2U3QFS3_9BACT</name>
<dbReference type="InterPro" id="IPR011604">
    <property type="entry name" value="PDDEXK-like_dom_sf"/>
</dbReference>